<feature type="compositionally biased region" description="Polar residues" evidence="2">
    <location>
        <begin position="57"/>
        <end position="72"/>
    </location>
</feature>
<dbReference type="Proteomes" id="UP001175211">
    <property type="component" value="Unassembled WGS sequence"/>
</dbReference>
<evidence type="ECO:0000256" key="1">
    <source>
        <dbReference type="SAM" id="Coils"/>
    </source>
</evidence>
<feature type="compositionally biased region" description="Basic and acidic residues" evidence="2">
    <location>
        <begin position="39"/>
        <end position="50"/>
    </location>
</feature>
<comment type="caution">
    <text evidence="3">The sequence shown here is derived from an EMBL/GenBank/DDBJ whole genome shotgun (WGS) entry which is preliminary data.</text>
</comment>
<evidence type="ECO:0000313" key="4">
    <source>
        <dbReference type="Proteomes" id="UP001175211"/>
    </source>
</evidence>
<gene>
    <name evidence="3" type="ORF">EV420DRAFT_1639930</name>
</gene>
<keyword evidence="4" id="KW-1185">Reference proteome</keyword>
<feature type="coiled-coil region" evidence="1">
    <location>
        <begin position="106"/>
        <end position="140"/>
    </location>
</feature>
<accession>A0AA39N9T0</accession>
<reference evidence="3" key="1">
    <citation type="submission" date="2023-06" db="EMBL/GenBank/DDBJ databases">
        <authorList>
            <consortium name="Lawrence Berkeley National Laboratory"/>
            <person name="Ahrendt S."/>
            <person name="Sahu N."/>
            <person name="Indic B."/>
            <person name="Wong-Bajracharya J."/>
            <person name="Merenyi Z."/>
            <person name="Ke H.-M."/>
            <person name="Monk M."/>
            <person name="Kocsube S."/>
            <person name="Drula E."/>
            <person name="Lipzen A."/>
            <person name="Balint B."/>
            <person name="Henrissat B."/>
            <person name="Andreopoulos B."/>
            <person name="Martin F.M."/>
            <person name="Harder C.B."/>
            <person name="Rigling D."/>
            <person name="Ford K.L."/>
            <person name="Foster G.D."/>
            <person name="Pangilinan J."/>
            <person name="Papanicolaou A."/>
            <person name="Barry K."/>
            <person name="LaButti K."/>
            <person name="Viragh M."/>
            <person name="Koriabine M."/>
            <person name="Yan M."/>
            <person name="Riley R."/>
            <person name="Champramary S."/>
            <person name="Plett K.L."/>
            <person name="Tsai I.J."/>
            <person name="Slot J."/>
            <person name="Sipos G."/>
            <person name="Plett J."/>
            <person name="Nagy L.G."/>
            <person name="Grigoriev I.V."/>
        </authorList>
    </citation>
    <scope>NUCLEOTIDE SEQUENCE</scope>
    <source>
        <strain evidence="3">CCBAS 213</strain>
    </source>
</reference>
<sequence>MDTASATTPRAPALADGGGGSASPDDSHHESDAPGNTAPRKEDITSKEGQDADAGEGSSTSKLADDNSTSSLPAGPEPERSSDPLQIAAQVYPWMYMTSTLEACFKDAEATAKRDLEKKAKELEAEEANISDERIRFEAERLIQFYDELASDKFAKEAPIIMQNFLSHGDSCTECESEALKIASQEFDLDYTEGPSPLTIFNSMMEKLDRLQDEAIELKTRITDLDPPGNDEENKESTAARTQIIPLFNACLPVLRARTANLAMAQQLVEGAKENYSMALHLKMLEMDDSDDYDSEDD</sequence>
<evidence type="ECO:0000313" key="3">
    <source>
        <dbReference type="EMBL" id="KAK0461633.1"/>
    </source>
</evidence>
<evidence type="ECO:0000256" key="2">
    <source>
        <dbReference type="SAM" id="MobiDB-lite"/>
    </source>
</evidence>
<dbReference type="GeneID" id="85360582"/>
<name>A0AA39N9T0_ARMTA</name>
<dbReference type="AlphaFoldDB" id="A0AA39N9T0"/>
<dbReference type="EMBL" id="JAUEPS010000010">
    <property type="protein sequence ID" value="KAK0461633.1"/>
    <property type="molecule type" value="Genomic_DNA"/>
</dbReference>
<proteinExistence type="predicted"/>
<feature type="region of interest" description="Disordered" evidence="2">
    <location>
        <begin position="1"/>
        <end position="83"/>
    </location>
</feature>
<keyword evidence="1" id="KW-0175">Coiled coil</keyword>
<organism evidence="3 4">
    <name type="scientific">Armillaria tabescens</name>
    <name type="common">Ringless honey mushroom</name>
    <name type="synonym">Agaricus tabescens</name>
    <dbReference type="NCBI Taxonomy" id="1929756"/>
    <lineage>
        <taxon>Eukaryota</taxon>
        <taxon>Fungi</taxon>
        <taxon>Dikarya</taxon>
        <taxon>Basidiomycota</taxon>
        <taxon>Agaricomycotina</taxon>
        <taxon>Agaricomycetes</taxon>
        <taxon>Agaricomycetidae</taxon>
        <taxon>Agaricales</taxon>
        <taxon>Marasmiineae</taxon>
        <taxon>Physalacriaceae</taxon>
        <taxon>Desarmillaria</taxon>
    </lineage>
</organism>
<dbReference type="RefSeq" id="XP_060333371.1">
    <property type="nucleotide sequence ID" value="XM_060477034.1"/>
</dbReference>
<protein>
    <submittedName>
        <fullName evidence="3">Uncharacterized protein</fullName>
    </submittedName>
</protein>